<dbReference type="OrthoDB" id="4381088at2"/>
<reference evidence="3 4" key="1">
    <citation type="submission" date="2018-11" db="EMBL/GenBank/DDBJ databases">
        <title>Draft genome sequence of Gordonia sp. RS15-1S isolated from rice stems.</title>
        <authorList>
            <person name="Muangham S."/>
        </authorList>
    </citation>
    <scope>NUCLEOTIDE SEQUENCE [LARGE SCALE GENOMIC DNA]</scope>
    <source>
        <strain evidence="3 4">RS15-1S</strain>
    </source>
</reference>
<feature type="transmembrane region" description="Helical" evidence="2">
    <location>
        <begin position="59"/>
        <end position="79"/>
    </location>
</feature>
<name>A0A3N4GSW6_9ACTN</name>
<keyword evidence="2" id="KW-1133">Transmembrane helix</keyword>
<keyword evidence="2" id="KW-0472">Membrane</keyword>
<comment type="caution">
    <text evidence="3">The sequence shown here is derived from an EMBL/GenBank/DDBJ whole genome shotgun (WGS) entry which is preliminary data.</text>
</comment>
<gene>
    <name evidence="3" type="ORF">EF294_05075</name>
</gene>
<keyword evidence="2" id="KW-0812">Transmembrane</keyword>
<proteinExistence type="predicted"/>
<dbReference type="Proteomes" id="UP000267536">
    <property type="component" value="Unassembled WGS sequence"/>
</dbReference>
<feature type="region of interest" description="Disordered" evidence="1">
    <location>
        <begin position="1"/>
        <end position="27"/>
    </location>
</feature>
<sequence length="85" mass="8513">MKSATPSFGNGDPSDTDHGDTVHTPQRRAPVVAVIGLATLLVAGWGLADGPTLPDPATIGWALVGIAVAVGTLLIATGARSARSR</sequence>
<protein>
    <submittedName>
        <fullName evidence="3">Uncharacterized protein</fullName>
    </submittedName>
</protein>
<feature type="transmembrane region" description="Helical" evidence="2">
    <location>
        <begin position="29"/>
        <end position="47"/>
    </location>
</feature>
<organism evidence="3 4">
    <name type="scientific">Gordonia oryzae</name>
    <dbReference type="NCBI Taxonomy" id="2487349"/>
    <lineage>
        <taxon>Bacteria</taxon>
        <taxon>Bacillati</taxon>
        <taxon>Actinomycetota</taxon>
        <taxon>Actinomycetes</taxon>
        <taxon>Mycobacteriales</taxon>
        <taxon>Gordoniaceae</taxon>
        <taxon>Gordonia</taxon>
    </lineage>
</organism>
<accession>A0A3N4GSW6</accession>
<keyword evidence="4" id="KW-1185">Reference proteome</keyword>
<evidence type="ECO:0000313" key="3">
    <source>
        <dbReference type="EMBL" id="RPA65395.1"/>
    </source>
</evidence>
<evidence type="ECO:0000256" key="2">
    <source>
        <dbReference type="SAM" id="Phobius"/>
    </source>
</evidence>
<evidence type="ECO:0000256" key="1">
    <source>
        <dbReference type="SAM" id="MobiDB-lite"/>
    </source>
</evidence>
<dbReference type="EMBL" id="RKMH01000003">
    <property type="protein sequence ID" value="RPA65395.1"/>
    <property type="molecule type" value="Genomic_DNA"/>
</dbReference>
<dbReference type="AlphaFoldDB" id="A0A3N4GSW6"/>
<evidence type="ECO:0000313" key="4">
    <source>
        <dbReference type="Proteomes" id="UP000267536"/>
    </source>
</evidence>